<sequence length="160" mass="17965">MFVLQFLSVFGYGIMAYQDMRDREVTWVLFPLLGTCLALTHILQVGFSVFVHAIVINLILITCMVLLLWSITTFGFKKSFLNVSFGLGDLLFLYIFAMGFPTMTFVYLMVGSLLFSLLAFLLMKLVLQSQTVPLAGLMGLFLIAMTLLSWVPGTPSLYAY</sequence>
<dbReference type="Proteomes" id="UP001330184">
    <property type="component" value="Chromosome"/>
</dbReference>
<keyword evidence="1" id="KW-0472">Membrane</keyword>
<accession>A0AA48HPS9</accession>
<keyword evidence="1" id="KW-0812">Transmembrane</keyword>
<evidence type="ECO:0000256" key="1">
    <source>
        <dbReference type="SAM" id="Phobius"/>
    </source>
</evidence>
<gene>
    <name evidence="2" type="ORF">MACH07_22810</name>
</gene>
<evidence type="ECO:0008006" key="4">
    <source>
        <dbReference type="Google" id="ProtNLM"/>
    </source>
</evidence>
<reference evidence="2 3" key="1">
    <citation type="submission" date="2023-01" db="EMBL/GenBank/DDBJ databases">
        <title>Complete genome sequence of Muricauda aquimarina strain IFOP_LL357.</title>
        <authorList>
            <person name="Gajardo G."/>
            <person name="Ueki S."/>
            <person name="Maruyama F."/>
        </authorList>
    </citation>
    <scope>NUCLEOTIDE SEQUENCE [LARGE SCALE GENOMIC DNA]</scope>
    <source>
        <strain evidence="2 3">IFOP_LL357</strain>
    </source>
</reference>
<name>A0AA48HPS9_9FLAO</name>
<dbReference type="EMBL" id="AP027268">
    <property type="protein sequence ID" value="BDW93449.1"/>
    <property type="molecule type" value="Genomic_DNA"/>
</dbReference>
<feature type="transmembrane region" description="Helical" evidence="1">
    <location>
        <begin position="25"/>
        <end position="43"/>
    </location>
</feature>
<proteinExistence type="predicted"/>
<feature type="transmembrane region" description="Helical" evidence="1">
    <location>
        <begin position="134"/>
        <end position="151"/>
    </location>
</feature>
<keyword evidence="1" id="KW-1133">Transmembrane helix</keyword>
<feature type="transmembrane region" description="Helical" evidence="1">
    <location>
        <begin position="80"/>
        <end position="100"/>
    </location>
</feature>
<keyword evidence="3" id="KW-1185">Reference proteome</keyword>
<dbReference type="AlphaFoldDB" id="A0AA48HPS9"/>
<feature type="transmembrane region" description="Helical" evidence="1">
    <location>
        <begin position="49"/>
        <end position="68"/>
    </location>
</feature>
<organism evidence="2 3">
    <name type="scientific">Flagellimonas marinaquae</name>
    <dbReference type="NCBI Taxonomy" id="254955"/>
    <lineage>
        <taxon>Bacteria</taxon>
        <taxon>Pseudomonadati</taxon>
        <taxon>Bacteroidota</taxon>
        <taxon>Flavobacteriia</taxon>
        <taxon>Flavobacteriales</taxon>
        <taxon>Flavobacteriaceae</taxon>
        <taxon>Flagellimonas</taxon>
    </lineage>
</organism>
<evidence type="ECO:0000313" key="3">
    <source>
        <dbReference type="Proteomes" id="UP001330184"/>
    </source>
</evidence>
<feature type="transmembrane region" description="Helical" evidence="1">
    <location>
        <begin position="106"/>
        <end position="127"/>
    </location>
</feature>
<evidence type="ECO:0000313" key="2">
    <source>
        <dbReference type="EMBL" id="BDW93449.1"/>
    </source>
</evidence>
<dbReference type="RefSeq" id="WP_338193969.1">
    <property type="nucleotide sequence ID" value="NZ_AP027268.1"/>
</dbReference>
<protein>
    <recommendedName>
        <fullName evidence="4">Prepilin type IV endopeptidase peptidase domain-containing protein</fullName>
    </recommendedName>
</protein>